<evidence type="ECO:0000313" key="5">
    <source>
        <dbReference type="EMBL" id="EZP80344.1"/>
    </source>
</evidence>
<dbReference type="Pfam" id="PF03641">
    <property type="entry name" value="Lysine_decarbox"/>
    <property type="match status" value="1"/>
</dbReference>
<dbReference type="PANTHER" id="PTHR31223">
    <property type="entry name" value="LOG FAMILY PROTEIN YJL055W"/>
    <property type="match status" value="1"/>
</dbReference>
<keyword evidence="7" id="KW-1185">Reference proteome</keyword>
<dbReference type="KEGG" id="nre:BES08_09480"/>
<dbReference type="EMBL" id="JFYZ01000017">
    <property type="protein sequence ID" value="EZP80344.1"/>
    <property type="molecule type" value="Genomic_DNA"/>
</dbReference>
<dbReference type="Proteomes" id="UP000024329">
    <property type="component" value="Unassembled WGS sequence"/>
</dbReference>
<dbReference type="EMBL" id="CP017075">
    <property type="protein sequence ID" value="AOR76953.1"/>
    <property type="molecule type" value="Genomic_DNA"/>
</dbReference>
<dbReference type="NCBIfam" id="TIGR00730">
    <property type="entry name" value="Rossman fold protein, TIGR00730 family"/>
    <property type="match status" value="1"/>
</dbReference>
<dbReference type="InterPro" id="IPR005269">
    <property type="entry name" value="LOG"/>
</dbReference>
<organism evidence="5 6">
    <name type="scientific">Novosphingobium resinovorum</name>
    <dbReference type="NCBI Taxonomy" id="158500"/>
    <lineage>
        <taxon>Bacteria</taxon>
        <taxon>Pseudomonadati</taxon>
        <taxon>Pseudomonadota</taxon>
        <taxon>Alphaproteobacteria</taxon>
        <taxon>Sphingomonadales</taxon>
        <taxon>Sphingomonadaceae</taxon>
        <taxon>Novosphingobium</taxon>
    </lineage>
</organism>
<dbReference type="AlphaFoldDB" id="A0A031JTZ2"/>
<evidence type="ECO:0000313" key="7">
    <source>
        <dbReference type="Proteomes" id="UP000094626"/>
    </source>
</evidence>
<dbReference type="EC" id="3.2.2.n1" evidence="3"/>
<comment type="similarity">
    <text evidence="2 3">Belongs to the LOG family.</text>
</comment>
<reference evidence="4" key="2">
    <citation type="submission" date="2016-08" db="EMBL/GenBank/DDBJ databases">
        <authorList>
            <person name="Seilhamer J.J."/>
        </authorList>
    </citation>
    <scope>NUCLEOTIDE SEQUENCE [LARGE SCALE GENOMIC DNA]</scope>
    <source>
        <strain evidence="4">SA1</strain>
    </source>
</reference>
<proteinExistence type="inferred from homology"/>
<dbReference type="Gene3D" id="3.40.50.450">
    <property type="match status" value="1"/>
</dbReference>
<dbReference type="RefSeq" id="WP_008829805.1">
    <property type="nucleotide sequence ID" value="NZ_BSFC01000011.1"/>
</dbReference>
<dbReference type="GO" id="GO:0008714">
    <property type="term" value="F:AMP nucleosidase activity"/>
    <property type="evidence" value="ECO:0007669"/>
    <property type="project" value="UniProtKB-EC"/>
</dbReference>
<sequence length="197" mass="20688">MKRLAVYCGSATPADPRYVQLAADVGTALATQGIGVVYGGGRLGLMGAVAGAALAAGGECIGVIPEALTGKDGKGGEVANYDCELTIVKTMHERKAKFTELSDGFLVLPGGVGTMDELWEAVSWAQLGYHNKPVGVLNAFGFYDGLLAFNRHMAEVGFVRPAHQGILLADTELAPLLDRMHAHQPIVPIVNMDPNTL</sequence>
<evidence type="ECO:0000256" key="2">
    <source>
        <dbReference type="ARBA" id="ARBA00006763"/>
    </source>
</evidence>
<evidence type="ECO:0000256" key="3">
    <source>
        <dbReference type="RuleBase" id="RU363015"/>
    </source>
</evidence>
<dbReference type="PANTHER" id="PTHR31223:SF70">
    <property type="entry name" value="LOG FAMILY PROTEIN YJL055W"/>
    <property type="match status" value="1"/>
</dbReference>
<comment type="catalytic activity">
    <reaction evidence="1">
        <text>AMP + H2O = D-ribose 5-phosphate + adenine</text>
        <dbReference type="Rhea" id="RHEA:20129"/>
        <dbReference type="ChEBI" id="CHEBI:15377"/>
        <dbReference type="ChEBI" id="CHEBI:16708"/>
        <dbReference type="ChEBI" id="CHEBI:78346"/>
        <dbReference type="ChEBI" id="CHEBI:456215"/>
        <dbReference type="EC" id="3.2.2.4"/>
    </reaction>
</comment>
<dbReference type="SUPFAM" id="SSF102405">
    <property type="entry name" value="MCP/YpsA-like"/>
    <property type="match status" value="1"/>
</dbReference>
<evidence type="ECO:0000313" key="6">
    <source>
        <dbReference type="Proteomes" id="UP000024329"/>
    </source>
</evidence>
<dbReference type="OrthoDB" id="9801098at2"/>
<dbReference type="GO" id="GO:0009691">
    <property type="term" value="P:cytokinin biosynthetic process"/>
    <property type="evidence" value="ECO:0007669"/>
    <property type="project" value="UniProtKB-UniRule"/>
</dbReference>
<reference evidence="7" key="3">
    <citation type="journal article" date="2017" name="J. Biotechnol.">
        <title>Complete genome sequence of Novosphingobium resinovorum SA1, a versatile xenobiotic-degrading bacterium capable of utilizing sulfanilic acid.</title>
        <authorList>
            <person name="Hegedus B."/>
            <person name="Kos P.B."/>
            <person name="Balint B."/>
            <person name="Maroti G."/>
            <person name="Gan H.M."/>
            <person name="Perei K."/>
            <person name="Rakhely G."/>
        </authorList>
    </citation>
    <scope>NUCLEOTIDE SEQUENCE [LARGE SCALE GENOMIC DNA]</scope>
    <source>
        <strain evidence="7">SA1</strain>
    </source>
</reference>
<protein>
    <recommendedName>
        <fullName evidence="3">Cytokinin riboside 5'-monophosphate phosphoribohydrolase</fullName>
        <ecNumber evidence="3">3.2.2.n1</ecNumber>
    </recommendedName>
</protein>
<dbReference type="eggNOG" id="COG1611">
    <property type="taxonomic scope" value="Bacteria"/>
</dbReference>
<dbReference type="GO" id="GO:0005829">
    <property type="term" value="C:cytosol"/>
    <property type="evidence" value="ECO:0007669"/>
    <property type="project" value="TreeGrafter"/>
</dbReference>
<dbReference type="Proteomes" id="UP000094626">
    <property type="component" value="Chromosome"/>
</dbReference>
<reference evidence="5 6" key="1">
    <citation type="submission" date="2014-03" db="EMBL/GenBank/DDBJ databases">
        <title>Whole genome sequence of Novosphingobium resinovorum KF1.</title>
        <authorList>
            <person name="Gan H.M."/>
            <person name="Gan H.Y."/>
            <person name="Chew T.H."/>
            <person name="Savka M.A."/>
        </authorList>
    </citation>
    <scope>NUCLEOTIDE SEQUENCE [LARGE SCALE GENOMIC DNA]</scope>
    <source>
        <strain evidence="5 6">KF1</strain>
    </source>
</reference>
<keyword evidence="3" id="KW-0203">Cytokinin biosynthesis</keyword>
<evidence type="ECO:0000313" key="4">
    <source>
        <dbReference type="EMBL" id="AOR76953.1"/>
    </source>
</evidence>
<evidence type="ECO:0000256" key="1">
    <source>
        <dbReference type="ARBA" id="ARBA00000274"/>
    </source>
</evidence>
<dbReference type="PATRIC" id="fig|158500.4.peg.3499"/>
<dbReference type="STRING" id="158500.BES08_09480"/>
<gene>
    <name evidence="4" type="ORF">BES08_09480</name>
    <name evidence="5" type="ORF">BV97_03431</name>
</gene>
<accession>A0A031JTZ2</accession>
<keyword evidence="3" id="KW-0378">Hydrolase</keyword>
<dbReference type="InterPro" id="IPR031100">
    <property type="entry name" value="LOG_fam"/>
</dbReference>
<name>A0A031JTZ2_9SPHN</name>